<dbReference type="STRING" id="1126833.VN24_04950"/>
<dbReference type="KEGG" id="pbj:VN24_04950"/>
<evidence type="ECO:0000313" key="3">
    <source>
        <dbReference type="EMBL" id="AJY77516.1"/>
    </source>
</evidence>
<dbReference type="Gene3D" id="3.40.50.1820">
    <property type="entry name" value="alpha/beta hydrolase"/>
    <property type="match status" value="1"/>
</dbReference>
<dbReference type="PATRIC" id="fig|1126833.4.peg.1095"/>
<dbReference type="GO" id="GO:0016787">
    <property type="term" value="F:hydrolase activity"/>
    <property type="evidence" value="ECO:0007669"/>
    <property type="project" value="UniProtKB-KW"/>
</dbReference>
<reference evidence="4" key="2">
    <citation type="submission" date="2015-03" db="EMBL/GenBank/DDBJ databases">
        <title>Genome sequence of Paenibacillus beijingensis strain DSM 24997T.</title>
        <authorList>
            <person name="Kwak Y."/>
            <person name="Shin J.-H."/>
        </authorList>
    </citation>
    <scope>NUCLEOTIDE SEQUENCE [LARGE SCALE GENOMIC DNA]</scope>
    <source>
        <strain evidence="4">DSM 24997</strain>
    </source>
</reference>
<dbReference type="PROSITE" id="PS00122">
    <property type="entry name" value="CARBOXYLESTERASE_B_1"/>
    <property type="match status" value="1"/>
</dbReference>
<dbReference type="InterPro" id="IPR019826">
    <property type="entry name" value="Carboxylesterase_B_AS"/>
</dbReference>
<dbReference type="EMBL" id="CP011058">
    <property type="protein sequence ID" value="AJY77516.1"/>
    <property type="molecule type" value="Genomic_DNA"/>
</dbReference>
<gene>
    <name evidence="3" type="ORF">VN24_04950</name>
</gene>
<dbReference type="Pfam" id="PF07859">
    <property type="entry name" value="Abhydrolase_3"/>
    <property type="match status" value="1"/>
</dbReference>
<dbReference type="AlphaFoldDB" id="A0A0D5NQG9"/>
<sequence length="297" mass="32882">MTGRPLPAMRPRMRLFLRLMDRFATERARGAFTVRDETVPASDGYEIPIRLYIPRTPGPLPMLVYYHGGGFALGSHTVRDRFNRTLAEKSGTVLVSVGYRLAPEHPYPRGVEDAYDALRWCAEHAASFGGDPARIAVAGESAGGNLAAVVALMARDRGGPRLRCQALLYPAVDLTGHQPSVFENGSGYMLTIRLMKQFVQGYVPDKERRRQPYASPLFAERLEGLPPAVIVTAQFCPLRDQGKQYAQRLRQAGVPAVYRCYAGMIHDFTAMMSRILGSAKNSLHLAAMFIRNAVRAD</sequence>
<dbReference type="PANTHER" id="PTHR48081:SF8">
    <property type="entry name" value="ALPHA_BETA HYDROLASE FOLD-3 DOMAIN-CONTAINING PROTEIN-RELATED"/>
    <property type="match status" value="1"/>
</dbReference>
<dbReference type="SUPFAM" id="SSF53474">
    <property type="entry name" value="alpha/beta-Hydrolases"/>
    <property type="match status" value="1"/>
</dbReference>
<organism evidence="3 4">
    <name type="scientific">Paenibacillus beijingensis</name>
    <dbReference type="NCBI Taxonomy" id="1126833"/>
    <lineage>
        <taxon>Bacteria</taxon>
        <taxon>Bacillati</taxon>
        <taxon>Bacillota</taxon>
        <taxon>Bacilli</taxon>
        <taxon>Bacillales</taxon>
        <taxon>Paenibacillaceae</taxon>
        <taxon>Paenibacillus</taxon>
    </lineage>
</organism>
<reference evidence="3 4" key="1">
    <citation type="journal article" date="2015" name="J. Biotechnol.">
        <title>Complete genome sequence of Paenibacillus beijingensis 7188(T) (=DSM 24997(T)), a novel rhizobacterium from jujube garden soil.</title>
        <authorList>
            <person name="Kwak Y."/>
            <person name="Shin J.H."/>
        </authorList>
    </citation>
    <scope>NUCLEOTIDE SEQUENCE [LARGE SCALE GENOMIC DNA]</scope>
    <source>
        <strain evidence="3 4">DSM 24997</strain>
    </source>
</reference>
<keyword evidence="1" id="KW-0378">Hydrolase</keyword>
<accession>A0A0D5NQG9</accession>
<dbReference type="Proteomes" id="UP000032633">
    <property type="component" value="Chromosome"/>
</dbReference>
<evidence type="ECO:0000259" key="2">
    <source>
        <dbReference type="Pfam" id="PF07859"/>
    </source>
</evidence>
<feature type="domain" description="Alpha/beta hydrolase fold-3" evidence="2">
    <location>
        <begin position="63"/>
        <end position="269"/>
    </location>
</feature>
<evidence type="ECO:0000256" key="1">
    <source>
        <dbReference type="ARBA" id="ARBA00022801"/>
    </source>
</evidence>
<dbReference type="InterPro" id="IPR013094">
    <property type="entry name" value="AB_hydrolase_3"/>
</dbReference>
<dbReference type="HOGENOM" id="CLU_012494_6_4_9"/>
<keyword evidence="4" id="KW-1185">Reference proteome</keyword>
<dbReference type="InterPro" id="IPR029058">
    <property type="entry name" value="AB_hydrolase_fold"/>
</dbReference>
<name>A0A0D5NQG9_9BACL</name>
<dbReference type="InterPro" id="IPR050300">
    <property type="entry name" value="GDXG_lipolytic_enzyme"/>
</dbReference>
<proteinExistence type="predicted"/>
<evidence type="ECO:0000313" key="4">
    <source>
        <dbReference type="Proteomes" id="UP000032633"/>
    </source>
</evidence>
<protein>
    <recommendedName>
        <fullName evidence="2">Alpha/beta hydrolase fold-3 domain-containing protein</fullName>
    </recommendedName>
</protein>
<dbReference type="PANTHER" id="PTHR48081">
    <property type="entry name" value="AB HYDROLASE SUPERFAMILY PROTEIN C4A8.06C"/>
    <property type="match status" value="1"/>
</dbReference>